<dbReference type="GeneID" id="14916076"/>
<dbReference type="KEGG" id="acan:ACA1_275650"/>
<feature type="compositionally biased region" description="Basic and acidic residues" evidence="1">
    <location>
        <begin position="543"/>
        <end position="552"/>
    </location>
</feature>
<feature type="domain" description="Helicase-associated" evidence="2">
    <location>
        <begin position="108"/>
        <end position="169"/>
    </location>
</feature>
<dbReference type="OMA" id="YSHEEAT"/>
<dbReference type="VEuPathDB" id="AmoebaDB:ACA1_275650"/>
<evidence type="ECO:0000313" key="3">
    <source>
        <dbReference type="EMBL" id="ELR15391.1"/>
    </source>
</evidence>
<proteinExistence type="predicted"/>
<dbReference type="InterPro" id="IPR005114">
    <property type="entry name" value="Helicase_assoc"/>
</dbReference>
<feature type="domain" description="Helicase-associated" evidence="2">
    <location>
        <begin position="39"/>
        <end position="98"/>
    </location>
</feature>
<dbReference type="Gene3D" id="6.10.140.530">
    <property type="match status" value="3"/>
</dbReference>
<feature type="domain" description="Helicase-associated" evidence="2">
    <location>
        <begin position="472"/>
        <end position="528"/>
    </location>
</feature>
<gene>
    <name evidence="3" type="ORF">ACA1_275650</name>
</gene>
<dbReference type="Pfam" id="PF03457">
    <property type="entry name" value="HA"/>
    <property type="match status" value="3"/>
</dbReference>
<evidence type="ECO:0000313" key="4">
    <source>
        <dbReference type="Proteomes" id="UP000011083"/>
    </source>
</evidence>
<dbReference type="PANTHER" id="PTHR33418">
    <property type="entry name" value="HELICASE-ASSOCIATED"/>
    <property type="match status" value="1"/>
</dbReference>
<feature type="region of interest" description="Disordered" evidence="1">
    <location>
        <begin position="526"/>
        <end position="552"/>
    </location>
</feature>
<name>L8GTD9_ACACF</name>
<evidence type="ECO:0000259" key="2">
    <source>
        <dbReference type="Pfam" id="PF03457"/>
    </source>
</evidence>
<dbReference type="PANTHER" id="PTHR33418:SF1">
    <property type="entry name" value="HELICASE-ASSOCIATED DOMAIN-CONTAINING PROTEIN"/>
    <property type="match status" value="1"/>
</dbReference>
<dbReference type="AlphaFoldDB" id="L8GTD9"/>
<accession>L8GTD9</accession>
<feature type="compositionally biased region" description="Acidic residues" evidence="1">
    <location>
        <begin position="254"/>
        <end position="276"/>
    </location>
</feature>
<dbReference type="Proteomes" id="UP000011083">
    <property type="component" value="Unassembled WGS sequence"/>
</dbReference>
<dbReference type="OrthoDB" id="498381at2759"/>
<feature type="compositionally biased region" description="Basic and acidic residues" evidence="1">
    <location>
        <begin position="231"/>
        <end position="253"/>
    </location>
</feature>
<dbReference type="EMBL" id="KB008032">
    <property type="protein sequence ID" value="ELR15391.1"/>
    <property type="molecule type" value="Genomic_DNA"/>
</dbReference>
<protein>
    <submittedName>
        <fullName evidence="3">Helicase associated domain containing protein</fullName>
    </submittedName>
</protein>
<feature type="region of interest" description="Disordered" evidence="1">
    <location>
        <begin position="231"/>
        <end position="281"/>
    </location>
</feature>
<sequence length="552" mass="66303">MPRDSGLVLSDYVRALEPLVEKLPTRRKAPKEVWVDPMSWDERFEQLLAYRREMDDFSPPFKSDHFPGLGQWLAKQLSHQYLGKLDKEKEARLAAIGVPWLEFRGRQRRHWWEQYEELRQFYKRFRHSRVPTMWEENLRLSRWVKDQRALFCARRLSFEQIHALEQLKFDWKITTWAWTRNFKELRNFKSRYGHMYVYRWKPAHAETVIAKWLKSPDGRAARRRFRRELQDAEKAAAEGKKEEQSKDDRRWLSDDYEDEDDEGDEENENESEDEGGDRDQDIVDYRGSWEELIPANETAEALRDPRFDEFHRLPYSHEEATGAAHQVDDLWELSSEQREKERALDEQLRQRELNRERARVRALQHWVTFQQKLHRRGQLKQVRADILREVGFDFGLQRQLKVNDENSSWWRHYSQLAAIRKDNPKLLHLRRDAPMLYRWLANARYRHSRGTLSSKQRAALEEAGLLETGKNSFPRILAQLQEFHREHGHFRVPAKAGPLGRWAAGQRYEKRHGRMLPERERALDDIGFDWGRPPKAATTPRTENQKENHEIN</sequence>
<organism evidence="3 4">
    <name type="scientific">Acanthamoeba castellanii (strain ATCC 30010 / Neff)</name>
    <dbReference type="NCBI Taxonomy" id="1257118"/>
    <lineage>
        <taxon>Eukaryota</taxon>
        <taxon>Amoebozoa</taxon>
        <taxon>Discosea</taxon>
        <taxon>Longamoebia</taxon>
        <taxon>Centramoebida</taxon>
        <taxon>Acanthamoebidae</taxon>
        <taxon>Acanthamoeba</taxon>
    </lineage>
</organism>
<evidence type="ECO:0000256" key="1">
    <source>
        <dbReference type="SAM" id="MobiDB-lite"/>
    </source>
</evidence>
<dbReference type="RefSeq" id="XP_004337404.1">
    <property type="nucleotide sequence ID" value="XM_004337356.1"/>
</dbReference>
<reference evidence="3 4" key="1">
    <citation type="journal article" date="2013" name="Genome Biol.">
        <title>Genome of Acanthamoeba castellanii highlights extensive lateral gene transfer and early evolution of tyrosine kinase signaling.</title>
        <authorList>
            <person name="Clarke M."/>
            <person name="Lohan A.J."/>
            <person name="Liu B."/>
            <person name="Lagkouvardos I."/>
            <person name="Roy S."/>
            <person name="Zafar N."/>
            <person name="Bertelli C."/>
            <person name="Schilde C."/>
            <person name="Kianianmomeni A."/>
            <person name="Burglin T.R."/>
            <person name="Frech C."/>
            <person name="Turcotte B."/>
            <person name="Kopec K.O."/>
            <person name="Synnott J.M."/>
            <person name="Choo C."/>
            <person name="Paponov I."/>
            <person name="Finkler A."/>
            <person name="Soon Heng Tan C."/>
            <person name="Hutchins A.P."/>
            <person name="Weinmeier T."/>
            <person name="Rattei T."/>
            <person name="Chu J.S."/>
            <person name="Gimenez G."/>
            <person name="Irimia M."/>
            <person name="Rigden D.J."/>
            <person name="Fitzpatrick D.A."/>
            <person name="Lorenzo-Morales J."/>
            <person name="Bateman A."/>
            <person name="Chiu C.H."/>
            <person name="Tang P."/>
            <person name="Hegemann P."/>
            <person name="Fromm H."/>
            <person name="Raoult D."/>
            <person name="Greub G."/>
            <person name="Miranda-Saavedra D."/>
            <person name="Chen N."/>
            <person name="Nash P."/>
            <person name="Ginger M.L."/>
            <person name="Horn M."/>
            <person name="Schaap P."/>
            <person name="Caler L."/>
            <person name="Loftus B."/>
        </authorList>
    </citation>
    <scope>NUCLEOTIDE SEQUENCE [LARGE SCALE GENOMIC DNA]</scope>
    <source>
        <strain evidence="3 4">Neff</strain>
    </source>
</reference>
<keyword evidence="4" id="KW-1185">Reference proteome</keyword>